<evidence type="ECO:0000259" key="5">
    <source>
        <dbReference type="PROSITE" id="PS51918"/>
    </source>
</evidence>
<dbReference type="Gene3D" id="3.20.20.70">
    <property type="entry name" value="Aldolase class I"/>
    <property type="match status" value="1"/>
</dbReference>
<feature type="domain" description="Radical SAM core" evidence="5">
    <location>
        <begin position="167"/>
        <end position="406"/>
    </location>
</feature>
<dbReference type="SFLD" id="SFLDS00029">
    <property type="entry name" value="Radical_SAM"/>
    <property type="match status" value="1"/>
</dbReference>
<dbReference type="Proteomes" id="UP000002217">
    <property type="component" value="Chromosome"/>
</dbReference>
<keyword evidence="3" id="KW-0408">Iron</keyword>
<evidence type="ECO:0000256" key="2">
    <source>
        <dbReference type="ARBA" id="ARBA00022723"/>
    </source>
</evidence>
<dbReference type="InterPro" id="IPR013785">
    <property type="entry name" value="Aldolase_TIM"/>
</dbReference>
<dbReference type="PANTHER" id="PTHR13932">
    <property type="entry name" value="COPROPORPHYRINIGEN III OXIDASE"/>
    <property type="match status" value="1"/>
</dbReference>
<evidence type="ECO:0000313" key="7">
    <source>
        <dbReference type="Proteomes" id="UP000002217"/>
    </source>
</evidence>
<dbReference type="KEGG" id="dae:Dtox_3377"/>
<accession>C8W6J8</accession>
<dbReference type="InterPro" id="IPR023995">
    <property type="entry name" value="HemZ"/>
</dbReference>
<name>C8W6J8_DESAS</name>
<dbReference type="SMART" id="SM00729">
    <property type="entry name" value="Elp3"/>
    <property type="match status" value="1"/>
</dbReference>
<dbReference type="HOGENOM" id="CLU_029256_1_0_9"/>
<gene>
    <name evidence="6" type="ordered locus">Dtox_3377</name>
</gene>
<dbReference type="GO" id="GO:0016491">
    <property type="term" value="F:oxidoreductase activity"/>
    <property type="evidence" value="ECO:0007669"/>
    <property type="project" value="UniProtKB-KW"/>
</dbReference>
<dbReference type="SFLD" id="SFLDF00310">
    <property type="entry name" value="oxygen-independent_coproporphy"/>
    <property type="match status" value="1"/>
</dbReference>
<dbReference type="Pfam" id="PF04055">
    <property type="entry name" value="Radical_SAM"/>
    <property type="match status" value="1"/>
</dbReference>
<dbReference type="CDD" id="cd01335">
    <property type="entry name" value="Radical_SAM"/>
    <property type="match status" value="1"/>
</dbReference>
<evidence type="ECO:0000256" key="3">
    <source>
        <dbReference type="ARBA" id="ARBA00023004"/>
    </source>
</evidence>
<dbReference type="GO" id="GO:0046872">
    <property type="term" value="F:metal ion binding"/>
    <property type="evidence" value="ECO:0007669"/>
    <property type="project" value="UniProtKB-KW"/>
</dbReference>
<dbReference type="InterPro" id="IPR007197">
    <property type="entry name" value="rSAM"/>
</dbReference>
<dbReference type="SUPFAM" id="SSF102114">
    <property type="entry name" value="Radical SAM enzymes"/>
    <property type="match status" value="1"/>
</dbReference>
<dbReference type="InterPro" id="IPR006638">
    <property type="entry name" value="Elp3/MiaA/NifB-like_rSAM"/>
</dbReference>
<dbReference type="SFLD" id="SFLDG01082">
    <property type="entry name" value="B12-binding_domain_containing"/>
    <property type="match status" value="1"/>
</dbReference>
<evidence type="ECO:0000256" key="1">
    <source>
        <dbReference type="ARBA" id="ARBA00022691"/>
    </source>
</evidence>
<dbReference type="STRING" id="485916.Dtox_3377"/>
<dbReference type="AlphaFoldDB" id="C8W6J8"/>
<dbReference type="OrthoDB" id="9808022at2"/>
<keyword evidence="6" id="KW-0560">Oxidoreductase</keyword>
<dbReference type="EC" id="1.3.99.22" evidence="6"/>
<dbReference type="EMBL" id="CP001720">
    <property type="protein sequence ID" value="ACV64107.1"/>
    <property type="molecule type" value="Genomic_DNA"/>
</dbReference>
<reference evidence="6 7" key="1">
    <citation type="journal article" date="2009" name="Stand. Genomic Sci.">
        <title>Complete genome sequence of Desulfotomaculum acetoxidans type strain (5575).</title>
        <authorList>
            <person name="Spring S."/>
            <person name="Lapidus A."/>
            <person name="Schroder M."/>
            <person name="Gleim D."/>
            <person name="Sims D."/>
            <person name="Meincke L."/>
            <person name="Glavina Del Rio T."/>
            <person name="Tice H."/>
            <person name="Copeland A."/>
            <person name="Cheng J.F."/>
            <person name="Lucas S."/>
            <person name="Chen F."/>
            <person name="Nolan M."/>
            <person name="Bruce D."/>
            <person name="Goodwin L."/>
            <person name="Pitluck S."/>
            <person name="Ivanova N."/>
            <person name="Mavromatis K."/>
            <person name="Mikhailova N."/>
            <person name="Pati A."/>
            <person name="Chen A."/>
            <person name="Palaniappan K."/>
            <person name="Land M."/>
            <person name="Hauser L."/>
            <person name="Chang Y.J."/>
            <person name="Jeffries C.D."/>
            <person name="Chain P."/>
            <person name="Saunders E."/>
            <person name="Brettin T."/>
            <person name="Detter J.C."/>
            <person name="Goker M."/>
            <person name="Bristow J."/>
            <person name="Eisen J.A."/>
            <person name="Markowitz V."/>
            <person name="Hugenholtz P."/>
            <person name="Kyrpides N.C."/>
            <person name="Klenk H.P."/>
            <person name="Han C."/>
        </authorList>
    </citation>
    <scope>NUCLEOTIDE SEQUENCE [LARGE SCALE GENOMIC DNA]</scope>
    <source>
        <strain evidence="7">ATCC 49208 / DSM 771 / VKM B-1644</strain>
    </source>
</reference>
<organism evidence="6 7">
    <name type="scientific">Desulfofarcimen acetoxidans (strain ATCC 49208 / DSM 771 / KCTC 5769 / VKM B-1644 / 5575)</name>
    <name type="common">Desulfotomaculum acetoxidans</name>
    <dbReference type="NCBI Taxonomy" id="485916"/>
    <lineage>
        <taxon>Bacteria</taxon>
        <taxon>Bacillati</taxon>
        <taxon>Bacillota</taxon>
        <taxon>Clostridia</taxon>
        <taxon>Eubacteriales</taxon>
        <taxon>Peptococcaceae</taxon>
        <taxon>Desulfofarcimen</taxon>
    </lineage>
</organism>
<dbReference type="InterPro" id="IPR034505">
    <property type="entry name" value="Coproporphyrinogen-III_oxidase"/>
</dbReference>
<dbReference type="PROSITE" id="PS51918">
    <property type="entry name" value="RADICAL_SAM"/>
    <property type="match status" value="1"/>
</dbReference>
<dbReference type="eggNOG" id="COG0635">
    <property type="taxonomic scope" value="Bacteria"/>
</dbReference>
<evidence type="ECO:0000313" key="6">
    <source>
        <dbReference type="EMBL" id="ACV64107.1"/>
    </source>
</evidence>
<dbReference type="GO" id="GO:0006779">
    <property type="term" value="P:porphyrin-containing compound biosynthetic process"/>
    <property type="evidence" value="ECO:0007669"/>
    <property type="project" value="TreeGrafter"/>
</dbReference>
<proteinExistence type="predicted"/>
<dbReference type="RefSeq" id="WP_015758797.1">
    <property type="nucleotide sequence ID" value="NC_013216.1"/>
</dbReference>
<keyword evidence="2" id="KW-0479">Metal-binding</keyword>
<protein>
    <submittedName>
        <fullName evidence="6">Coproporphyrinogen dehydrogenase</fullName>
        <ecNumber evidence="6">1.3.99.22</ecNumber>
    </submittedName>
</protein>
<keyword evidence="1" id="KW-0949">S-adenosyl-L-methionine</keyword>
<dbReference type="GO" id="GO:0005737">
    <property type="term" value="C:cytoplasm"/>
    <property type="evidence" value="ECO:0007669"/>
    <property type="project" value="TreeGrafter"/>
</dbReference>
<keyword evidence="7" id="KW-1185">Reference proteome</keyword>
<dbReference type="NCBIfam" id="TIGR03994">
    <property type="entry name" value="rSAM_HemZ"/>
    <property type="match status" value="1"/>
</dbReference>
<dbReference type="InterPro" id="IPR058240">
    <property type="entry name" value="rSAM_sf"/>
</dbReference>
<evidence type="ECO:0000256" key="4">
    <source>
        <dbReference type="ARBA" id="ARBA00023014"/>
    </source>
</evidence>
<dbReference type="SFLD" id="SFLDG01065">
    <property type="entry name" value="anaerobic_coproporphyrinogen-I"/>
    <property type="match status" value="1"/>
</dbReference>
<keyword evidence="4" id="KW-0411">Iron-sulfur</keyword>
<sequence length="509" mass="57081">MTNVFLTAHDKDFLPGMQDVLRLFFQDQSIHTASTAVPAEEDLQIRANATKQNNRLTAVVSLKKDRQTITHYETAEDNPVDSQNESKRLVRLALFRLLEKTTGETPSPWGILTGIRPTKVLQRLFDTGYERREIINKLVAEYAVFPNKAELITSIASVQRKFLPANTQAEKTVSIYIGIPFCPTRCLYCSFTAYPVKKFKAWVEPYLNALIKEIKETGRALKENGLSVQTIYFGGGTPTSINPEQLASLLNNANSCLRGPQTIEVTMEGGRPDTLTEEVLHICSAAGVDRLSINPQTMLDQTLKLIGRNHSVEDIYRAMQSARAAGFPVINMDIIVGLPGENETSVMQTIELLKPLKPENLTVHALALKNASLLKQEIAQHNMPAAKEVLKMWEIAQKGCGDMGMLPYYLYRQKRITGNLENIGYALPGKECIYNIQMIEERQTIIGLGTGGSSKLVQADKQHLNRYNPKDPLLYIERIDELISRKLKEITDQGSLLNKNTDYKTNRSI</sequence>
<dbReference type="PANTHER" id="PTHR13932:SF1">
    <property type="entry name" value="OXYGEN-INDEPENDENT COPROPORPHYRINOGEN-III OXIDASE-LIKE PROTEIN HEMZ"/>
    <property type="match status" value="1"/>
</dbReference>
<dbReference type="GO" id="GO:0051539">
    <property type="term" value="F:4 iron, 4 sulfur cluster binding"/>
    <property type="evidence" value="ECO:0007669"/>
    <property type="project" value="TreeGrafter"/>
</dbReference>